<dbReference type="InterPro" id="IPR052536">
    <property type="entry name" value="ABC-4_Integral_Memb_Prot"/>
</dbReference>
<evidence type="ECO:0000313" key="8">
    <source>
        <dbReference type="EMBL" id="SDX38100.1"/>
    </source>
</evidence>
<feature type="transmembrane region" description="Helical" evidence="6">
    <location>
        <begin position="195"/>
        <end position="213"/>
    </location>
</feature>
<organism evidence="8 9">
    <name type="scientific">Marininema mesophilum</name>
    <dbReference type="NCBI Taxonomy" id="1048340"/>
    <lineage>
        <taxon>Bacteria</taxon>
        <taxon>Bacillati</taxon>
        <taxon>Bacillota</taxon>
        <taxon>Bacilli</taxon>
        <taxon>Bacillales</taxon>
        <taxon>Thermoactinomycetaceae</taxon>
        <taxon>Marininema</taxon>
    </lineage>
</organism>
<evidence type="ECO:0000256" key="4">
    <source>
        <dbReference type="ARBA" id="ARBA00022989"/>
    </source>
</evidence>
<proteinExistence type="inferred from homology"/>
<comment type="similarity">
    <text evidence="6">Belongs to the ABC-4 integral membrane protein family.</text>
</comment>
<evidence type="ECO:0000256" key="6">
    <source>
        <dbReference type="PIRNR" id="PIRNR018968"/>
    </source>
</evidence>
<dbReference type="GO" id="GO:0055085">
    <property type="term" value="P:transmembrane transport"/>
    <property type="evidence" value="ECO:0007669"/>
    <property type="project" value="UniProtKB-UniRule"/>
</dbReference>
<feature type="transmembrane region" description="Helical" evidence="6">
    <location>
        <begin position="62"/>
        <end position="82"/>
    </location>
</feature>
<evidence type="ECO:0000259" key="7">
    <source>
        <dbReference type="Pfam" id="PF02687"/>
    </source>
</evidence>
<dbReference type="InterPro" id="IPR027022">
    <property type="entry name" value="ABC_permease_BceB-typ"/>
</dbReference>
<feature type="transmembrane region" description="Helical" evidence="6">
    <location>
        <begin position="524"/>
        <end position="546"/>
    </location>
</feature>
<dbReference type="RefSeq" id="WP_177168075.1">
    <property type="nucleotide sequence ID" value="NZ_FNNQ01000016.1"/>
</dbReference>
<evidence type="ECO:0000256" key="2">
    <source>
        <dbReference type="ARBA" id="ARBA00022475"/>
    </source>
</evidence>
<feature type="transmembrane region" description="Helical" evidence="6">
    <location>
        <begin position="580"/>
        <end position="601"/>
    </location>
</feature>
<keyword evidence="5 6" id="KW-0472">Membrane</keyword>
<feature type="transmembrane region" description="Helical" evidence="6">
    <location>
        <begin position="20"/>
        <end position="42"/>
    </location>
</feature>
<keyword evidence="3 6" id="KW-0812">Transmembrane</keyword>
<feature type="transmembrane region" description="Helical" evidence="6">
    <location>
        <begin position="225"/>
        <end position="249"/>
    </location>
</feature>
<evidence type="ECO:0000313" key="9">
    <source>
        <dbReference type="Proteomes" id="UP000198534"/>
    </source>
</evidence>
<feature type="transmembrane region" description="Helical" evidence="6">
    <location>
        <begin position="151"/>
        <end position="174"/>
    </location>
</feature>
<comment type="subcellular location">
    <subcellularLocation>
        <location evidence="1 6">Cell membrane</location>
        <topology evidence="1 6">Multi-pass membrane protein</topology>
    </subcellularLocation>
</comment>
<protein>
    <submittedName>
        <fullName evidence="8">Putative ABC transport system permease protein</fullName>
    </submittedName>
</protein>
<feature type="domain" description="ABC3 transporter permease C-terminal" evidence="7">
    <location>
        <begin position="62"/>
        <end position="175"/>
    </location>
</feature>
<evidence type="ECO:0000256" key="5">
    <source>
        <dbReference type="ARBA" id="ARBA00023136"/>
    </source>
</evidence>
<feature type="transmembrane region" description="Helical" evidence="6">
    <location>
        <begin position="103"/>
        <end position="131"/>
    </location>
</feature>
<sequence length="646" mass="73569">MNFRQFALNNVRRNARAYSAYFLSSAFAVMIFFTYAVFIFHPDIVNNPMGTTIKRGMNVAEYVIFAFSFLFVLYSISAFLKVRKKEFGILSILGSEGKQLNWLIFLENMLIGIASILIGLASGLLLSKLFLLIGARVAEMKELSFYLPWKAMALTTICFLALFFVISLLTLFLVRQNRVLELIQGSSKPKSEPKASVWLSFLSMACFVGAFYLMKQKFDPDNLIFIVLLGTIATYFFFTQLSIFIIRLLKKNRPFFWRGTNLLWVSEMAYKVKDNARMFFMITIVIAMSCSVIGIILNVNGQMAQAFKKSEFAYNYVTSQDDKWKFDFTQIKKDTTKIDQELKKAGIKYKKIRYSTLSPGTKEIEGSTEVMKVSSFNRLADIYDVPKVSSLQSNETLLIRNPLSADKEKIKKVKNLTMAKGKASFIAIKQFEKKLVPYGHLAVISDSAYAQLKKKMPSAAREDISTSYYIPEWSKNQLPDSLETKIGKKFVNLSRENAKTQEDSIVIFQSRAYDYVMIKQAMNIASFIGVFIAAIFSLSTASFLYFKLYTDLNQDRYLVYSLSRMGLSTKEMKRSATIQIAALFFIPLVVAGLETLIALSLLNKQLGLGDSLIPTLMGIGSFFTVQLIYFFIVRSRYLTQLKRVMV</sequence>
<gene>
    <name evidence="8" type="ORF">SAMN05444487_1165</name>
</gene>
<dbReference type="EMBL" id="FNNQ01000016">
    <property type="protein sequence ID" value="SDX38100.1"/>
    <property type="molecule type" value="Genomic_DNA"/>
</dbReference>
<dbReference type="PANTHER" id="PTHR46795">
    <property type="entry name" value="ABC TRANSPORTER PERMEASE-RELATED-RELATED"/>
    <property type="match status" value="1"/>
</dbReference>
<name>A0A1H3B7V9_9BACL</name>
<dbReference type="GO" id="GO:0005886">
    <property type="term" value="C:plasma membrane"/>
    <property type="evidence" value="ECO:0007669"/>
    <property type="project" value="UniProtKB-SubCell"/>
</dbReference>
<dbReference type="AlphaFoldDB" id="A0A1H3B7V9"/>
<dbReference type="PIRSF" id="PIRSF018968">
    <property type="entry name" value="ABC_permease_BceB"/>
    <property type="match status" value="1"/>
</dbReference>
<keyword evidence="6" id="KW-0813">Transport</keyword>
<keyword evidence="2 6" id="KW-1003">Cell membrane</keyword>
<evidence type="ECO:0000256" key="1">
    <source>
        <dbReference type="ARBA" id="ARBA00004651"/>
    </source>
</evidence>
<evidence type="ECO:0000256" key="3">
    <source>
        <dbReference type="ARBA" id="ARBA00022692"/>
    </source>
</evidence>
<accession>A0A1H3B7V9</accession>
<dbReference type="Proteomes" id="UP000198534">
    <property type="component" value="Unassembled WGS sequence"/>
</dbReference>
<feature type="transmembrane region" description="Helical" evidence="6">
    <location>
        <begin position="613"/>
        <end position="633"/>
    </location>
</feature>
<keyword evidence="4 6" id="KW-1133">Transmembrane helix</keyword>
<dbReference type="STRING" id="1048340.SAMN05444487_1165"/>
<feature type="transmembrane region" description="Helical" evidence="6">
    <location>
        <begin position="278"/>
        <end position="299"/>
    </location>
</feature>
<reference evidence="8 9" key="1">
    <citation type="submission" date="2016-10" db="EMBL/GenBank/DDBJ databases">
        <authorList>
            <person name="de Groot N.N."/>
        </authorList>
    </citation>
    <scope>NUCLEOTIDE SEQUENCE [LARGE SCALE GENOMIC DNA]</scope>
    <source>
        <strain evidence="8 9">DSM 45610</strain>
    </source>
</reference>
<dbReference type="Pfam" id="PF02687">
    <property type="entry name" value="FtsX"/>
    <property type="match status" value="1"/>
</dbReference>
<keyword evidence="9" id="KW-1185">Reference proteome</keyword>
<dbReference type="InterPro" id="IPR003838">
    <property type="entry name" value="ABC3_permease_C"/>
</dbReference>
<dbReference type="PANTHER" id="PTHR46795:SF2">
    <property type="entry name" value="ABC TRANSPORTER, PERMEASE PROTEIN"/>
    <property type="match status" value="1"/>
</dbReference>